<dbReference type="SUPFAM" id="SSF53756">
    <property type="entry name" value="UDP-Glycosyltransferase/glycogen phosphorylase"/>
    <property type="match status" value="1"/>
</dbReference>
<evidence type="ECO:0000313" key="3">
    <source>
        <dbReference type="Proteomes" id="UP000186465"/>
    </source>
</evidence>
<keyword evidence="3" id="KW-1185">Reference proteome</keyword>
<proteinExistence type="predicted"/>
<reference evidence="3" key="1">
    <citation type="submission" date="2016-11" db="EMBL/GenBank/DDBJ databases">
        <title>Actinomyces gypaetusis sp. nov. isolated from Gypaetus barbatus in Qinghai Tibet Plateau China.</title>
        <authorList>
            <person name="Meng X."/>
        </authorList>
    </citation>
    <scope>NUCLEOTIDE SEQUENCE [LARGE SCALE GENOMIC DNA]</scope>
    <source>
        <strain evidence="3">DSM 15383</strain>
    </source>
</reference>
<dbReference type="OrthoDB" id="555447at2"/>
<sequence>MSRRETELTLSTDGPCVVFMTGTHHLGFPRMVKMALDYAQRHPAVTVVLQSGSSSAPEKPFPANLQVIPYLTRQQSEHLQEQASLLITQGGPSIMMEWVRSGHHPLVLPRRPELGEHVDEHQVRFAQFAQRHGLAQVIEDLTDIPSPLPARAQNSPSAAALQIDTIGSPIQSAANLQNLVSSLIAAHRGNFEDNKRRIKNER</sequence>
<organism evidence="2 3">
    <name type="scientific">Boudabousia marimammalium</name>
    <dbReference type="NCBI Taxonomy" id="156892"/>
    <lineage>
        <taxon>Bacteria</taxon>
        <taxon>Bacillati</taxon>
        <taxon>Actinomycetota</taxon>
        <taxon>Actinomycetes</taxon>
        <taxon>Actinomycetales</taxon>
        <taxon>Actinomycetaceae</taxon>
        <taxon>Boudabousia</taxon>
    </lineage>
</organism>
<comment type="caution">
    <text evidence="2">The sequence shown here is derived from an EMBL/GenBank/DDBJ whole genome shotgun (WGS) entry which is preliminary data.</text>
</comment>
<feature type="domain" description="Glycosyl transferase family 28 C-terminal" evidence="1">
    <location>
        <begin position="27"/>
        <end position="130"/>
    </location>
</feature>
<dbReference type="AlphaFoldDB" id="A0A1Q5PS14"/>
<dbReference type="STRING" id="156892.BM477_02175"/>
<dbReference type="GO" id="GO:0016758">
    <property type="term" value="F:hexosyltransferase activity"/>
    <property type="evidence" value="ECO:0007669"/>
    <property type="project" value="InterPro"/>
</dbReference>
<evidence type="ECO:0000313" key="2">
    <source>
        <dbReference type="EMBL" id="OKL50222.1"/>
    </source>
</evidence>
<name>A0A1Q5PS14_9ACTO</name>
<dbReference type="Pfam" id="PF04101">
    <property type="entry name" value="Glyco_tran_28_C"/>
    <property type="match status" value="1"/>
</dbReference>
<dbReference type="EMBL" id="MPDM01000002">
    <property type="protein sequence ID" value="OKL50222.1"/>
    <property type="molecule type" value="Genomic_DNA"/>
</dbReference>
<accession>A0A1Q5PS14</accession>
<protein>
    <recommendedName>
        <fullName evidence="1">Glycosyl transferase family 28 C-terminal domain-containing protein</fullName>
    </recommendedName>
</protein>
<gene>
    <name evidence="2" type="ORF">BM477_02175</name>
</gene>
<dbReference type="Proteomes" id="UP000186465">
    <property type="component" value="Unassembled WGS sequence"/>
</dbReference>
<dbReference type="InterPro" id="IPR007235">
    <property type="entry name" value="Glyco_trans_28_C"/>
</dbReference>
<dbReference type="RefSeq" id="WP_075361047.1">
    <property type="nucleotide sequence ID" value="NZ_MPDM01000002.1"/>
</dbReference>
<evidence type="ECO:0000259" key="1">
    <source>
        <dbReference type="Pfam" id="PF04101"/>
    </source>
</evidence>
<dbReference type="Gene3D" id="3.40.50.2000">
    <property type="entry name" value="Glycogen Phosphorylase B"/>
    <property type="match status" value="1"/>
</dbReference>